<keyword evidence="3" id="KW-1185">Reference proteome</keyword>
<dbReference type="AlphaFoldDB" id="A0A015K5D7"/>
<dbReference type="Gene3D" id="3.80.10.10">
    <property type="entry name" value="Ribonuclease Inhibitor"/>
    <property type="match status" value="1"/>
</dbReference>
<evidence type="ECO:0000259" key="1">
    <source>
        <dbReference type="PROSITE" id="PS50181"/>
    </source>
</evidence>
<dbReference type="PROSITE" id="PS50181">
    <property type="entry name" value="FBOX"/>
    <property type="match status" value="1"/>
</dbReference>
<reference evidence="2 3" key="1">
    <citation type="submission" date="2014-02" db="EMBL/GenBank/DDBJ databases">
        <title>Single nucleus genome sequencing reveals high similarity among nuclei of an endomycorrhizal fungus.</title>
        <authorList>
            <person name="Lin K."/>
            <person name="Geurts R."/>
            <person name="Zhang Z."/>
            <person name="Limpens E."/>
            <person name="Saunders D.G."/>
            <person name="Mu D."/>
            <person name="Pang E."/>
            <person name="Cao H."/>
            <person name="Cha H."/>
            <person name="Lin T."/>
            <person name="Zhou Q."/>
            <person name="Shang Y."/>
            <person name="Li Y."/>
            <person name="Ivanov S."/>
            <person name="Sharma T."/>
            <person name="Velzen R.V."/>
            <person name="Ruijter N.D."/>
            <person name="Aanen D.K."/>
            <person name="Win J."/>
            <person name="Kamoun S."/>
            <person name="Bisseling T."/>
            <person name="Huang S."/>
        </authorList>
    </citation>
    <scope>NUCLEOTIDE SEQUENCE [LARGE SCALE GENOMIC DNA]</scope>
    <source>
        <strain evidence="3">DAOM197198w</strain>
    </source>
</reference>
<dbReference type="SUPFAM" id="SSF81383">
    <property type="entry name" value="F-box domain"/>
    <property type="match status" value="1"/>
</dbReference>
<dbReference type="Proteomes" id="UP000022910">
    <property type="component" value="Unassembled WGS sequence"/>
</dbReference>
<dbReference type="InterPro" id="IPR001810">
    <property type="entry name" value="F-box_dom"/>
</dbReference>
<protein>
    <recommendedName>
        <fullName evidence="1">F-box domain-containing protein</fullName>
    </recommendedName>
</protein>
<sequence>MRYFLNIIVSLLNRPEKVTLPTLPPEIMQQILKYVQETSSLHSSLLVNRYWCQNVVPLLWNNPFKQLPKRNSHRLIRTYLLCLNKEENFLLDFNLKPYLNVMNLIPRRTLFEYPFFLNEISFKDLERVVSSTVLKWCDRETKQEHKPIMAQIVISILFQLFTRMSTNLRSIILNNDFDTPELVAFTNFNILLSQLRILKVLFTPLSQNIIQLLDIISSNCKDLRCLDFRLSPLNYTPELIQLISTIIKSQNYINEFTIANISNGSDPIFSSLHSHKKSLKSLKIIHAQLTEPSINIINQFNKLHTLCLCFCGGLSISIMKCNFPLLRNLHLSYLYYPSDITTKIIEKYGKSLNQIGFNFTDFEVITSNNNKILSLCPNITELSVSFYAKQATLDHDFVGTEMVKWHQKIDELYTLRKLNIFSLDNSKESYYY</sequence>
<evidence type="ECO:0000313" key="3">
    <source>
        <dbReference type="Proteomes" id="UP000022910"/>
    </source>
</evidence>
<dbReference type="STRING" id="1432141.A0A015K5D7"/>
<dbReference type="HOGENOM" id="CLU_028913_7_3_1"/>
<organism evidence="2 3">
    <name type="scientific">Rhizophagus irregularis (strain DAOM 197198w)</name>
    <name type="common">Glomus intraradices</name>
    <dbReference type="NCBI Taxonomy" id="1432141"/>
    <lineage>
        <taxon>Eukaryota</taxon>
        <taxon>Fungi</taxon>
        <taxon>Fungi incertae sedis</taxon>
        <taxon>Mucoromycota</taxon>
        <taxon>Glomeromycotina</taxon>
        <taxon>Glomeromycetes</taxon>
        <taxon>Glomerales</taxon>
        <taxon>Glomeraceae</taxon>
        <taxon>Rhizophagus</taxon>
    </lineage>
</organism>
<comment type="caution">
    <text evidence="2">The sequence shown here is derived from an EMBL/GenBank/DDBJ whole genome shotgun (WGS) entry which is preliminary data.</text>
</comment>
<dbReference type="Pfam" id="PF12937">
    <property type="entry name" value="F-box-like"/>
    <property type="match status" value="1"/>
</dbReference>
<feature type="domain" description="F-box" evidence="1">
    <location>
        <begin position="17"/>
        <end position="67"/>
    </location>
</feature>
<gene>
    <name evidence="2" type="ORF">RirG_047420</name>
</gene>
<dbReference type="OrthoDB" id="2315951at2759"/>
<evidence type="ECO:0000313" key="2">
    <source>
        <dbReference type="EMBL" id="EXX74835.1"/>
    </source>
</evidence>
<dbReference type="SUPFAM" id="SSF52047">
    <property type="entry name" value="RNI-like"/>
    <property type="match status" value="1"/>
</dbReference>
<name>A0A015K5D7_RHIIW</name>
<dbReference type="InterPro" id="IPR036047">
    <property type="entry name" value="F-box-like_dom_sf"/>
</dbReference>
<proteinExistence type="predicted"/>
<dbReference type="InterPro" id="IPR032675">
    <property type="entry name" value="LRR_dom_sf"/>
</dbReference>
<accession>A0A015K5D7</accession>
<dbReference type="EMBL" id="JEMT01012707">
    <property type="protein sequence ID" value="EXX74835.1"/>
    <property type="molecule type" value="Genomic_DNA"/>
</dbReference>